<dbReference type="EMBL" id="BART01009954">
    <property type="protein sequence ID" value="GAG83157.1"/>
    <property type="molecule type" value="Genomic_DNA"/>
</dbReference>
<sequence length="115" mass="12495">MSNIFGIIFIFVGLAFDFFGCLGLVRLPDVYNRLQASTKCVTLGTCSIMFGVFLMLGFTAAGIKSLLCIIFLILTAPVSAHAIARGAHRSGVKLWKGSVVDRYAEDKKSNDLNTE</sequence>
<gene>
    <name evidence="2" type="ORF">S01H4_21869</name>
</gene>
<keyword evidence="1" id="KW-0812">Transmembrane</keyword>
<organism evidence="2">
    <name type="scientific">marine sediment metagenome</name>
    <dbReference type="NCBI Taxonomy" id="412755"/>
    <lineage>
        <taxon>unclassified sequences</taxon>
        <taxon>metagenomes</taxon>
        <taxon>ecological metagenomes</taxon>
    </lineage>
</organism>
<feature type="transmembrane region" description="Helical" evidence="1">
    <location>
        <begin position="40"/>
        <end position="58"/>
    </location>
</feature>
<evidence type="ECO:0008006" key="3">
    <source>
        <dbReference type="Google" id="ProtNLM"/>
    </source>
</evidence>
<evidence type="ECO:0000313" key="2">
    <source>
        <dbReference type="EMBL" id="GAG83157.1"/>
    </source>
</evidence>
<dbReference type="PANTHER" id="PTHR34703:SF1">
    <property type="entry name" value="ANTIPORTER SUBUNIT MNHG2-RELATED"/>
    <property type="match status" value="1"/>
</dbReference>
<dbReference type="Pfam" id="PF03334">
    <property type="entry name" value="PhaG_MnhG_YufB"/>
    <property type="match status" value="1"/>
</dbReference>
<dbReference type="AlphaFoldDB" id="X1BPP3"/>
<dbReference type="NCBIfam" id="NF009314">
    <property type="entry name" value="PRK12674.1-2"/>
    <property type="match status" value="1"/>
</dbReference>
<comment type="caution">
    <text evidence="2">The sequence shown here is derived from an EMBL/GenBank/DDBJ whole genome shotgun (WGS) entry which is preliminary data.</text>
</comment>
<dbReference type="NCBIfam" id="TIGR01300">
    <property type="entry name" value="CPA3_mnhG_phaG"/>
    <property type="match status" value="1"/>
</dbReference>
<dbReference type="PANTHER" id="PTHR34703">
    <property type="entry name" value="ANTIPORTER SUBUNIT MNHG2-RELATED"/>
    <property type="match status" value="1"/>
</dbReference>
<feature type="transmembrane region" description="Helical" evidence="1">
    <location>
        <begin position="64"/>
        <end position="84"/>
    </location>
</feature>
<keyword evidence="1" id="KW-1133">Transmembrane helix</keyword>
<reference evidence="2" key="1">
    <citation type="journal article" date="2014" name="Front. Microbiol.">
        <title>High frequency of phylogenetically diverse reductive dehalogenase-homologous genes in deep subseafloor sedimentary metagenomes.</title>
        <authorList>
            <person name="Kawai M."/>
            <person name="Futagami T."/>
            <person name="Toyoda A."/>
            <person name="Takaki Y."/>
            <person name="Nishi S."/>
            <person name="Hori S."/>
            <person name="Arai W."/>
            <person name="Tsubouchi T."/>
            <person name="Morono Y."/>
            <person name="Uchiyama I."/>
            <person name="Ito T."/>
            <person name="Fujiyama A."/>
            <person name="Inagaki F."/>
            <person name="Takami H."/>
        </authorList>
    </citation>
    <scope>NUCLEOTIDE SEQUENCE</scope>
    <source>
        <strain evidence="2">Expedition CK06-06</strain>
    </source>
</reference>
<proteinExistence type="predicted"/>
<dbReference type="GO" id="GO:0015385">
    <property type="term" value="F:sodium:proton antiporter activity"/>
    <property type="evidence" value="ECO:0007669"/>
    <property type="project" value="TreeGrafter"/>
</dbReference>
<dbReference type="InterPro" id="IPR005133">
    <property type="entry name" value="PhaG_MnhG_YufB"/>
</dbReference>
<evidence type="ECO:0000256" key="1">
    <source>
        <dbReference type="SAM" id="Phobius"/>
    </source>
</evidence>
<protein>
    <recommendedName>
        <fullName evidence="3">Na+/H+ antiporter subunit G</fullName>
    </recommendedName>
</protein>
<name>X1BPP3_9ZZZZ</name>
<feature type="transmembrane region" description="Helical" evidence="1">
    <location>
        <begin position="6"/>
        <end position="28"/>
    </location>
</feature>
<keyword evidence="1" id="KW-0472">Membrane</keyword>
<accession>X1BPP3</accession>